<organism evidence="6 7">
    <name type="scientific">Staphylococcus simulans UMC-CNS-990</name>
    <dbReference type="NCBI Taxonomy" id="1405498"/>
    <lineage>
        <taxon>Bacteria</taxon>
        <taxon>Bacillati</taxon>
        <taxon>Bacillota</taxon>
        <taxon>Bacilli</taxon>
        <taxon>Bacillales</taxon>
        <taxon>Staphylococcaceae</taxon>
        <taxon>Staphylococcus</taxon>
    </lineage>
</organism>
<evidence type="ECO:0000259" key="5">
    <source>
        <dbReference type="PROSITE" id="PS50931"/>
    </source>
</evidence>
<evidence type="ECO:0000256" key="2">
    <source>
        <dbReference type="ARBA" id="ARBA00023015"/>
    </source>
</evidence>
<dbReference type="GeneID" id="77330865"/>
<dbReference type="InterPro" id="IPR005119">
    <property type="entry name" value="LysR_subst-bd"/>
</dbReference>
<proteinExistence type="inferred from homology"/>
<keyword evidence="2" id="KW-0805">Transcription regulation</keyword>
<accession>A0ABP2YXA2</accession>
<dbReference type="InterPro" id="IPR036390">
    <property type="entry name" value="WH_DNA-bd_sf"/>
</dbReference>
<dbReference type="Gene3D" id="1.10.10.10">
    <property type="entry name" value="Winged helix-like DNA-binding domain superfamily/Winged helix DNA-binding domain"/>
    <property type="match status" value="1"/>
</dbReference>
<comment type="caution">
    <text evidence="6">The sequence shown here is derived from an EMBL/GenBank/DDBJ whole genome shotgun (WGS) entry which is preliminary data.</text>
</comment>
<evidence type="ECO:0000256" key="1">
    <source>
        <dbReference type="ARBA" id="ARBA00009437"/>
    </source>
</evidence>
<feature type="domain" description="HTH lysR-type" evidence="5">
    <location>
        <begin position="1"/>
        <end position="58"/>
    </location>
</feature>
<evidence type="ECO:0000313" key="7">
    <source>
        <dbReference type="Proteomes" id="UP000017131"/>
    </source>
</evidence>
<dbReference type="PANTHER" id="PTHR30419">
    <property type="entry name" value="HTH-TYPE TRANSCRIPTIONAL REGULATOR YBHD"/>
    <property type="match status" value="1"/>
</dbReference>
<dbReference type="CDD" id="cd05466">
    <property type="entry name" value="PBP2_LTTR_substrate"/>
    <property type="match status" value="1"/>
</dbReference>
<name>A0ABP2YXA2_STASI</name>
<gene>
    <name evidence="6" type="ORF">SSIM_02475</name>
</gene>
<keyword evidence="3" id="KW-0238">DNA-binding</keyword>
<dbReference type="InterPro" id="IPR000847">
    <property type="entry name" value="LysR_HTH_N"/>
</dbReference>
<evidence type="ECO:0000256" key="4">
    <source>
        <dbReference type="ARBA" id="ARBA00023163"/>
    </source>
</evidence>
<dbReference type="SUPFAM" id="SSF53850">
    <property type="entry name" value="Periplasmic binding protein-like II"/>
    <property type="match status" value="1"/>
</dbReference>
<dbReference type="InterPro" id="IPR050950">
    <property type="entry name" value="HTH-type_LysR_regulators"/>
</dbReference>
<dbReference type="Pfam" id="PF00126">
    <property type="entry name" value="HTH_1"/>
    <property type="match status" value="1"/>
</dbReference>
<protein>
    <submittedName>
        <fullName evidence="6">LysR family transcriptional regulator</fullName>
    </submittedName>
</protein>
<comment type="similarity">
    <text evidence="1">Belongs to the LysR transcriptional regulatory family.</text>
</comment>
<dbReference type="EMBL" id="AXDY01000002">
    <property type="protein sequence ID" value="ERS94338.1"/>
    <property type="molecule type" value="Genomic_DNA"/>
</dbReference>
<dbReference type="PROSITE" id="PS50931">
    <property type="entry name" value="HTH_LYSR"/>
    <property type="match status" value="1"/>
</dbReference>
<keyword evidence="4" id="KW-0804">Transcription</keyword>
<dbReference type="PRINTS" id="PR00039">
    <property type="entry name" value="HTHLYSR"/>
</dbReference>
<dbReference type="Gene3D" id="3.40.190.290">
    <property type="match status" value="1"/>
</dbReference>
<keyword evidence="7" id="KW-1185">Reference proteome</keyword>
<dbReference type="RefSeq" id="WP_002479669.1">
    <property type="nucleotide sequence ID" value="NZ_AXDY01000002.1"/>
</dbReference>
<dbReference type="SUPFAM" id="SSF46785">
    <property type="entry name" value="Winged helix' DNA-binding domain"/>
    <property type="match status" value="1"/>
</dbReference>
<dbReference type="PANTHER" id="PTHR30419:SF28">
    <property type="entry name" value="HTH-TYPE TRANSCRIPTIONAL REGULATOR BSDA"/>
    <property type="match status" value="1"/>
</dbReference>
<reference evidence="6 7" key="1">
    <citation type="journal article" date="2013" name="Genome Announc.">
        <title>Draft Genome Sequence of Staphylococcus simulans UMC-CNS-990, Isolated from a Case of Chronic Bovine Mastitis.</title>
        <authorList>
            <person name="Calcutt M.J."/>
            <person name="Foecking M.F."/>
            <person name="Hsieh H.Y."/>
            <person name="Perry J."/>
            <person name="Stewart G.C."/>
            <person name="Middleton J.R."/>
        </authorList>
    </citation>
    <scope>NUCLEOTIDE SEQUENCE [LARGE SCALE GENOMIC DNA]</scope>
    <source>
        <strain evidence="6 7">UMC-CNS-990</strain>
    </source>
</reference>
<dbReference type="Pfam" id="PF03466">
    <property type="entry name" value="LysR_substrate"/>
    <property type="match status" value="1"/>
</dbReference>
<evidence type="ECO:0000256" key="3">
    <source>
        <dbReference type="ARBA" id="ARBA00023125"/>
    </source>
</evidence>
<evidence type="ECO:0000313" key="6">
    <source>
        <dbReference type="EMBL" id="ERS94338.1"/>
    </source>
</evidence>
<dbReference type="InterPro" id="IPR036388">
    <property type="entry name" value="WH-like_DNA-bd_sf"/>
</dbReference>
<sequence length="293" mass="34473">MKIIQLEYFLAVVKYNSFTKAAQFLHISQPSLTTAIKKIEDDLGYLLFIRTTKALKITEKGIQFYKHATDLVEMYHRTLDQMYDLNISDEPRIKLSILESTSAWMAMVIQQHHYQFHKQRYQIVEQHSLEHIISSLLNFDISFAIFNEAIQREGIVSVPLYQEPYVLITPKNTFNNQKSISAEALQQLPLILPNRQYQVRKHVDEYFKHMNIHPNIVLEVDRFETATTLVHRGLGHTIIPRFYYQSSSANHLNAVKLEPNIERTIYLNYLEKRKLSEPANQLIDACINYWKMN</sequence>
<dbReference type="Proteomes" id="UP000017131">
    <property type="component" value="Unassembled WGS sequence"/>
</dbReference>